<keyword evidence="7" id="KW-0808">Transferase</keyword>
<evidence type="ECO:0000256" key="13">
    <source>
        <dbReference type="ARBA" id="ARBA00023136"/>
    </source>
</evidence>
<evidence type="ECO:0000256" key="7">
    <source>
        <dbReference type="ARBA" id="ARBA00022679"/>
    </source>
</evidence>
<gene>
    <name evidence="21" type="ORF">CVLEPA_LOCUS9914</name>
</gene>
<evidence type="ECO:0000256" key="4">
    <source>
        <dbReference type="ARBA" id="ARBA00008539"/>
    </source>
</evidence>
<evidence type="ECO:0000313" key="21">
    <source>
        <dbReference type="EMBL" id="CAK8679655.1"/>
    </source>
</evidence>
<evidence type="ECO:0000256" key="17">
    <source>
        <dbReference type="ARBA" id="ARBA00032175"/>
    </source>
</evidence>
<keyword evidence="15" id="KW-0464">Manganese</keyword>
<dbReference type="InterPro" id="IPR043189">
    <property type="entry name" value="B4GAT1"/>
</dbReference>
<dbReference type="PANTHER" id="PTHR46420:SF1">
    <property type="entry name" value="BETA-1,4-GLUCURONYLTRANSFERASE 1"/>
    <property type="match status" value="1"/>
</dbReference>
<keyword evidence="22" id="KW-1185">Reference proteome</keyword>
<evidence type="ECO:0000256" key="6">
    <source>
        <dbReference type="ARBA" id="ARBA00022676"/>
    </source>
</evidence>
<protein>
    <recommendedName>
        <fullName evidence="5">Beta-1,4-glucuronyltransferase 1</fullName>
    </recommendedName>
    <alternativeName>
        <fullName evidence="16">I-beta-1,3-N-acetylglucosaminyltransferase</fullName>
    </alternativeName>
    <alternativeName>
        <fullName evidence="19">N-acetyllactosaminide beta-1,3-N-acetylglucosaminyltransferase</fullName>
    </alternativeName>
    <alternativeName>
        <fullName evidence="17">Poly-N-acetyllactosamine extension enzyme</fullName>
    </alternativeName>
    <alternativeName>
        <fullName evidence="18">UDP-GlcNAc:betaGal beta-1,3-N-acetylglucosaminyltransferase 1</fullName>
    </alternativeName>
</protein>
<comment type="caution">
    <text evidence="21">The sequence shown here is derived from an EMBL/GenBank/DDBJ whole genome shotgun (WGS) entry which is preliminary data.</text>
</comment>
<reference evidence="21 22" key="1">
    <citation type="submission" date="2024-02" db="EMBL/GenBank/DDBJ databases">
        <authorList>
            <person name="Daric V."/>
            <person name="Darras S."/>
        </authorList>
    </citation>
    <scope>NUCLEOTIDE SEQUENCE [LARGE SCALE GENOMIC DNA]</scope>
</reference>
<sequence length="427" mass="49178">MDPVQINLKNCLVAVAVIQLVLFLKSMKQYKHVQKRDVKYLSGETLDYSGQYRIVRFYKSEGIIDDYLFHDVTIATQCSINHLHHLVELVERWGGPVSCAVFAPNQDASYADDAIAVLRRCFPGIKKHVTFHIVYPASHLGDLGQVGGWLRLTCAQILFKLENYGYQNYDVAGISFPHNVLRNAARSGVLTQHVLLVDIDVMPNVGLRSQFLEFAERKSLFKKGGGDQTAYVLPVFEVKKGFPFPRNKNQLLQGVEDGTVRPFHNETCWWCHKTENFDEWRKIQQTEKLDVAFAAEWDKSWEPFYIAHRSVPMFDERFKQYGFDRIQQICEMHVAGYDFVVLDNAFLTHHGWKMSGKFYAKKDLDNAQNWILFNYHFKDTLQKKYGTNRTCSPIDSWKPGSRKGALIGGKSVINNRLTNHRLSEDGL</sequence>
<keyword evidence="6" id="KW-0328">Glycosyltransferase</keyword>
<keyword evidence="10" id="KW-0735">Signal-anchor</keyword>
<accession>A0ABP0FJ06</accession>
<evidence type="ECO:0000256" key="11">
    <source>
        <dbReference type="ARBA" id="ARBA00022989"/>
    </source>
</evidence>
<evidence type="ECO:0000256" key="8">
    <source>
        <dbReference type="ARBA" id="ARBA00022692"/>
    </source>
</evidence>
<dbReference type="Pfam" id="PF13896">
    <property type="entry name" value="Glyco_transf_49"/>
    <property type="match status" value="1"/>
</dbReference>
<dbReference type="Proteomes" id="UP001642483">
    <property type="component" value="Unassembled WGS sequence"/>
</dbReference>
<evidence type="ECO:0000256" key="1">
    <source>
        <dbReference type="ARBA" id="ARBA00001936"/>
    </source>
</evidence>
<comment type="pathway">
    <text evidence="3">Protein modification; protein glycosylation.</text>
</comment>
<keyword evidence="9" id="KW-0479">Metal-binding</keyword>
<evidence type="ECO:0000256" key="20">
    <source>
        <dbReference type="ARBA" id="ARBA00047852"/>
    </source>
</evidence>
<evidence type="ECO:0000256" key="15">
    <source>
        <dbReference type="ARBA" id="ARBA00023211"/>
    </source>
</evidence>
<proteinExistence type="inferred from homology"/>
<evidence type="ECO:0000256" key="5">
    <source>
        <dbReference type="ARBA" id="ARBA00017962"/>
    </source>
</evidence>
<evidence type="ECO:0000313" key="22">
    <source>
        <dbReference type="Proteomes" id="UP001642483"/>
    </source>
</evidence>
<evidence type="ECO:0000256" key="3">
    <source>
        <dbReference type="ARBA" id="ARBA00004922"/>
    </source>
</evidence>
<dbReference type="EMBL" id="CAWYQH010000068">
    <property type="protein sequence ID" value="CAK8679655.1"/>
    <property type="molecule type" value="Genomic_DNA"/>
</dbReference>
<keyword evidence="8" id="KW-0812">Transmembrane</keyword>
<comment type="subcellular location">
    <subcellularLocation>
        <location evidence="2">Golgi apparatus membrane</location>
        <topology evidence="2">Single-pass type II membrane protein</topology>
    </subcellularLocation>
</comment>
<evidence type="ECO:0000256" key="19">
    <source>
        <dbReference type="ARBA" id="ARBA00033291"/>
    </source>
</evidence>
<evidence type="ECO:0000256" key="9">
    <source>
        <dbReference type="ARBA" id="ARBA00022723"/>
    </source>
</evidence>
<comment type="similarity">
    <text evidence="4">Belongs to the glycosyltransferase 49 family.</text>
</comment>
<keyword evidence="14" id="KW-0325">Glycoprotein</keyword>
<evidence type="ECO:0000256" key="16">
    <source>
        <dbReference type="ARBA" id="ARBA00030723"/>
    </source>
</evidence>
<comment type="catalytic activity">
    <reaction evidence="20">
        <text>3-O-[beta-D-Xyl-(1-&gt;4)-Rib-ol-P-Rib-ol-P-3-beta-D-GalNAc-(1-&gt;3)-beta-D-GlcNAc-(1-&gt;4)-(O-6-P-alpha-D-Man)]-Thr-[protein] + UDP-alpha-D-glucuronate = 3-O-[beta-D-GlcA-(1-&gt;3)-beta-D-Xyl-(1-&gt;4)-Rib-ol-P-Rib-ol-P-3-beta-D-GalNAc-(1-&gt;3)-beta-D-GlcNAc-(1-&gt;4)-(O-6-P-alpha-D-Man)]-Thr-[protein] + UDP + H(+)</text>
        <dbReference type="Rhea" id="RHEA:46860"/>
        <dbReference type="Rhea" id="RHEA-COMP:15023"/>
        <dbReference type="Rhea" id="RHEA-COMP:17482"/>
        <dbReference type="ChEBI" id="CHEBI:15378"/>
        <dbReference type="ChEBI" id="CHEBI:58052"/>
        <dbReference type="ChEBI" id="CHEBI:58223"/>
        <dbReference type="ChEBI" id="CHEBI:142405"/>
        <dbReference type="ChEBI" id="CHEBI:177336"/>
    </reaction>
</comment>
<keyword evidence="11" id="KW-1133">Transmembrane helix</keyword>
<organism evidence="21 22">
    <name type="scientific">Clavelina lepadiformis</name>
    <name type="common">Light-bulb sea squirt</name>
    <name type="synonym">Ascidia lepadiformis</name>
    <dbReference type="NCBI Taxonomy" id="159417"/>
    <lineage>
        <taxon>Eukaryota</taxon>
        <taxon>Metazoa</taxon>
        <taxon>Chordata</taxon>
        <taxon>Tunicata</taxon>
        <taxon>Ascidiacea</taxon>
        <taxon>Aplousobranchia</taxon>
        <taxon>Clavelinidae</taxon>
        <taxon>Clavelina</taxon>
    </lineage>
</organism>
<keyword evidence="13" id="KW-0472">Membrane</keyword>
<evidence type="ECO:0000256" key="12">
    <source>
        <dbReference type="ARBA" id="ARBA00023034"/>
    </source>
</evidence>
<name>A0ABP0FJ06_CLALP</name>
<keyword evidence="12" id="KW-0333">Golgi apparatus</keyword>
<evidence type="ECO:0000256" key="2">
    <source>
        <dbReference type="ARBA" id="ARBA00004323"/>
    </source>
</evidence>
<evidence type="ECO:0000256" key="18">
    <source>
        <dbReference type="ARBA" id="ARBA00032181"/>
    </source>
</evidence>
<evidence type="ECO:0000256" key="10">
    <source>
        <dbReference type="ARBA" id="ARBA00022968"/>
    </source>
</evidence>
<evidence type="ECO:0000256" key="14">
    <source>
        <dbReference type="ARBA" id="ARBA00023180"/>
    </source>
</evidence>
<dbReference type="PANTHER" id="PTHR46420">
    <property type="entry name" value="BETA-1,4-GLUCURONYLTRANSFERASE 1"/>
    <property type="match status" value="1"/>
</dbReference>
<comment type="cofactor">
    <cofactor evidence="1">
        <name>Mn(2+)</name>
        <dbReference type="ChEBI" id="CHEBI:29035"/>
    </cofactor>
</comment>